<protein>
    <submittedName>
        <fullName evidence="1">HK97 gp10 family phage protein</fullName>
    </submittedName>
</protein>
<organism evidence="1 2">
    <name type="scientific">Aminipila butyrica</name>
    <dbReference type="NCBI Taxonomy" id="433296"/>
    <lineage>
        <taxon>Bacteria</taxon>
        <taxon>Bacillati</taxon>
        <taxon>Bacillota</taxon>
        <taxon>Clostridia</taxon>
        <taxon>Peptostreptococcales</taxon>
        <taxon>Anaerovoracaceae</taxon>
        <taxon>Aminipila</taxon>
    </lineage>
</organism>
<evidence type="ECO:0000313" key="2">
    <source>
        <dbReference type="Proteomes" id="UP000466848"/>
    </source>
</evidence>
<dbReference type="InterPro" id="IPR010064">
    <property type="entry name" value="HK97-gp10_tail"/>
</dbReference>
<dbReference type="RefSeq" id="WP_163065475.1">
    <property type="nucleotide sequence ID" value="NZ_CP048649.1"/>
</dbReference>
<dbReference type="NCBIfam" id="TIGR01725">
    <property type="entry name" value="phge_HK97_gp10"/>
    <property type="match status" value="1"/>
</dbReference>
<dbReference type="EMBL" id="CP048649">
    <property type="protein sequence ID" value="QIB68612.1"/>
    <property type="molecule type" value="Genomic_DNA"/>
</dbReference>
<accession>A0A858BTD3</accession>
<name>A0A858BTD3_9FIRM</name>
<dbReference type="KEGG" id="abut:Ami103574_04445"/>
<reference evidence="1 2" key="1">
    <citation type="submission" date="2020-02" db="EMBL/GenBank/DDBJ databases">
        <authorList>
            <person name="Kim Y.B."/>
            <person name="Roh S.W."/>
        </authorList>
    </citation>
    <scope>NUCLEOTIDE SEQUENCE [LARGE SCALE GENOMIC DNA]</scope>
    <source>
        <strain evidence="1 2">DSM 103574</strain>
    </source>
</reference>
<proteinExistence type="predicted"/>
<keyword evidence="2" id="KW-1185">Reference proteome</keyword>
<evidence type="ECO:0000313" key="1">
    <source>
        <dbReference type="EMBL" id="QIB68612.1"/>
    </source>
</evidence>
<gene>
    <name evidence="1" type="ORF">Ami103574_04445</name>
</gene>
<sequence length="154" mass="17529">MVKVKFKIEGMKELQKSLKKLGEVPQKHVTSSARKGMNIILKGARSNAPVDTGDLKRGMKLFGEKSRFKGKKVYRIIFDPTMNDIFQKKNAEGEITGYYPISQEYGFFSRNGRYIPGYRFIHDSMAGNAKQMERIVVDTMKTKIDQEIGKAGLK</sequence>
<dbReference type="AlphaFoldDB" id="A0A858BTD3"/>
<dbReference type="Pfam" id="PF04883">
    <property type="entry name" value="HK97-gp10_like"/>
    <property type="match status" value="1"/>
</dbReference>
<dbReference type="Proteomes" id="UP000466848">
    <property type="component" value="Chromosome"/>
</dbReference>